<comment type="caution">
    <text evidence="2">The sequence shown here is derived from an EMBL/GenBank/DDBJ whole genome shotgun (WGS) entry which is preliminary data.</text>
</comment>
<dbReference type="Proteomes" id="UP000031516">
    <property type="component" value="Unassembled WGS sequence"/>
</dbReference>
<dbReference type="Pfam" id="PF07954">
    <property type="entry name" value="DUF1689"/>
    <property type="match status" value="1"/>
</dbReference>
<accession>A0A0A8LBV8</accession>
<evidence type="ECO:0000313" key="3">
    <source>
        <dbReference type="Proteomes" id="UP000031516"/>
    </source>
</evidence>
<organism evidence="2 3">
    <name type="scientific">Kluyveromyces dobzhanskii CBS 2104</name>
    <dbReference type="NCBI Taxonomy" id="1427455"/>
    <lineage>
        <taxon>Eukaryota</taxon>
        <taxon>Fungi</taxon>
        <taxon>Dikarya</taxon>
        <taxon>Ascomycota</taxon>
        <taxon>Saccharomycotina</taxon>
        <taxon>Saccharomycetes</taxon>
        <taxon>Saccharomycetales</taxon>
        <taxon>Saccharomycetaceae</taxon>
        <taxon>Kluyveromyces</taxon>
    </lineage>
</organism>
<proteinExistence type="predicted"/>
<evidence type="ECO:0000256" key="1">
    <source>
        <dbReference type="SAM" id="MobiDB-lite"/>
    </source>
</evidence>
<dbReference type="InterPro" id="IPR012470">
    <property type="entry name" value="Pup1-like"/>
</dbReference>
<gene>
    <name evidence="2" type="ORF">KLDO_g3838</name>
</gene>
<dbReference type="EMBL" id="CCBQ010000045">
    <property type="protein sequence ID" value="CDO95603.1"/>
    <property type="molecule type" value="Genomic_DNA"/>
</dbReference>
<reference evidence="2 3" key="1">
    <citation type="submission" date="2014-03" db="EMBL/GenBank/DDBJ databases">
        <title>The genome of Kluyveromyces dobzhanskii.</title>
        <authorList>
            <person name="Nystedt B."/>
            <person name="Astrom S."/>
        </authorList>
    </citation>
    <scope>NUCLEOTIDE SEQUENCE [LARGE SCALE GENOMIC DNA]</scope>
    <source>
        <strain evidence="2 3">CBS 2104</strain>
    </source>
</reference>
<evidence type="ECO:0000313" key="2">
    <source>
        <dbReference type="EMBL" id="CDO95603.1"/>
    </source>
</evidence>
<feature type="region of interest" description="Disordered" evidence="1">
    <location>
        <begin position="218"/>
        <end position="297"/>
    </location>
</feature>
<feature type="compositionally biased region" description="Basic and acidic residues" evidence="1">
    <location>
        <begin position="262"/>
        <end position="271"/>
    </location>
</feature>
<feature type="compositionally biased region" description="Basic and acidic residues" evidence="1">
    <location>
        <begin position="282"/>
        <end position="297"/>
    </location>
</feature>
<feature type="compositionally biased region" description="Acidic residues" evidence="1">
    <location>
        <begin position="250"/>
        <end position="259"/>
    </location>
</feature>
<protein>
    <submittedName>
        <fullName evidence="2">WGS project CCBQ000000000 data, contig 00015</fullName>
    </submittedName>
</protein>
<dbReference type="AlphaFoldDB" id="A0A0A8LBV8"/>
<feature type="compositionally biased region" description="Polar residues" evidence="1">
    <location>
        <begin position="232"/>
        <end position="241"/>
    </location>
</feature>
<dbReference type="OrthoDB" id="4036490at2759"/>
<keyword evidence="3" id="KW-1185">Reference proteome</keyword>
<name>A0A0A8LBV8_9SACH</name>
<sequence>MQGDNGESQLNSQETFPVGSTVNKAAGDPAVVNSPWFQQAYKNALEFYEKDKVLDPKDRLELSKIYLSIARAELWSGWGAFALVTSIPFINQYMKTGVIKGTKVTRAFALGFFSMFAATQLSGSVAYKSKLKAIKPDIMEDDPNLPKSNQQKQYEVLKLLNMGMPTRWANYYYMTYKNPERRIPDPRLKMDKLKNGEHNTRNSSVLFDNKDPMGLYTGSQFDKKEGVPKLATPQTVSSAKNASIDHYDPFDDADPEESDLSSWEKIRKENVAVDTNGGNSWEEIRKHSYENPDSDYK</sequence>